<dbReference type="EMBL" id="JAUJYN010000004">
    <property type="protein sequence ID" value="KAK1273811.1"/>
    <property type="molecule type" value="Genomic_DNA"/>
</dbReference>
<evidence type="ECO:0000256" key="4">
    <source>
        <dbReference type="ARBA" id="ARBA00022824"/>
    </source>
</evidence>
<feature type="compositionally biased region" description="Low complexity" evidence="7">
    <location>
        <begin position="1367"/>
        <end position="1379"/>
    </location>
</feature>
<keyword evidence="6" id="KW-0653">Protein transport</keyword>
<sequence length="1439" mass="155795">MAASHPQFQVEDQTDEDFFDKLVDEDFGIAGSISGDQSGAVGDAGLSREFSNLGIGDTGPALEDLETEKDVVAAVNEGIQDSAGSDGVSVATAEPVDRVSTDSDSGRSSGSKSTSVKEAQWSALAVDTERSELGGFGSYSDFLAELQDGPKVEDSNPTVEELQDGLKFEDSNPTVEVDPVASVIENQVSDLTQSFVSYENVDTQVHESIGDATGEAAVVEEKDLSYWENMYPGWRYDANTGQWHQLDGYNAPVESTQMGLQETNVALQEADQTGGADLLMTDQRSDVSYLQQSAQSVMGTVSSKEYQVSQGVMEYPPNMVFDPQYPGWYYDTNTQQWYSLESYDQSGQTMSGLGHEQQIQDVNASSDGLYSDLSQSHYNQADHSALNQSHYNQADHSILNQSHYNQADHSVLNQSRYSQASQSDLNQSHYSQVGHSDMNQSHYGQVVSQVVGSRGSSGDYDGSVSSYSQMTVWQPDTVANQQTGSFYGSMGKSNSYVEQHVGFSSTGPLHEQKGHGYDVSSNSFTGYQSFKPADTMYQYNNQAKLENQSQFSHNLVGTNSISYSHQPFQAPGASFSQYPFSPNEGRSSAGRPPHALVSFGFGGKLIVMKDTSSFSGYGSQDISGGTISILNLLEVVSDKSDAVATGNAGAEYISALCHQSFPGPLVGGNASNKDVNKWIDERIANCDSVHVDFRQGESLRLLLSLMKISLQHYGKLRSPFGSDRSAQEVDGPEMAITKLLESARKDGAPLREYGAFTHCMHNLPSEGQIRKTAVEVQSFLVSGKKREALQCAQDGQLWGPALVLASQLGREFYVDTVKQMALKQFVSGSPLQTLCLLIAEQPVNSVNGVLTDAVHASQQTSQITATGMLDDWEKNLAIITANRTVGDEAVITRLGYSLWSERGEIAAAHTCFLVAESLFEPYSDKAKLCLIGADHVRYPRTYASPAAIQRTELYEYSKVLGNSQYALQPFQPYKLTYAYMLAEVGKLSDSLSRSPEIEPLKQLSSALEERLRTHQQGDYSTNLAPAKLVGKLFNSIDKSIHRMMGTPPLPPSTQSTAQSNGQKDEYYGYSMAPKVANSQSTMAMSSLIQSASIEPISEWTADSSRRSMHNRSISEPDFGSYPKQSQNPSKEAASADAQGKASGSRFGRIGSQLFQRTIGWVARSRPDRQAKLGESNKFYYDEKLKRWVEEGVEPPAAEAALPPPPTNATFMNGTSEYDINSAFKGQSTPSNGGSPPSEHSSGMPPIPPSTNQFSARGRIGVRSRYVDTFNKGSAAPAKNLFHSPPVPPSKQGGNATFFVPTPIPSSENILESTGDNVQDVSYSEAPSTSFSKDASFSPPSTSSSTSMQRFPSMDNIVQTSNRGMGTSLSGNGSLSTRSRAASWSGGSFPNSFSPQISDIKPLGDMLGLQRMHVSPGSASALHPPMNVGGFGDNLHEVEL</sequence>
<dbReference type="PANTHER" id="PTHR13402">
    <property type="entry name" value="RGPR-RELATED"/>
    <property type="match status" value="1"/>
</dbReference>
<dbReference type="GO" id="GO:0016192">
    <property type="term" value="P:vesicle-mediated transport"/>
    <property type="evidence" value="ECO:0007669"/>
    <property type="project" value="UniProtKB-KW"/>
</dbReference>
<dbReference type="InterPro" id="IPR024340">
    <property type="entry name" value="Sec16_CCD"/>
</dbReference>
<dbReference type="InterPro" id="IPR024298">
    <property type="entry name" value="Sec16_Sec23-bd"/>
</dbReference>
<name>A0AAV9BBP1_ACOGR</name>
<protein>
    <recommendedName>
        <fullName evidence="6">Protein transport protein sec16</fullName>
    </recommendedName>
</protein>
<feature type="region of interest" description="Disordered" evidence="7">
    <location>
        <begin position="76"/>
        <end position="119"/>
    </location>
</feature>
<dbReference type="PANTHER" id="PTHR13402:SF6">
    <property type="entry name" value="SECRETORY 16, ISOFORM I"/>
    <property type="match status" value="1"/>
</dbReference>
<evidence type="ECO:0000259" key="8">
    <source>
        <dbReference type="Pfam" id="PF12931"/>
    </source>
</evidence>
<dbReference type="GO" id="GO:0070973">
    <property type="term" value="P:protein localization to endoplasmic reticulum exit site"/>
    <property type="evidence" value="ECO:0007669"/>
    <property type="project" value="TreeGrafter"/>
</dbReference>
<reference evidence="10" key="1">
    <citation type="journal article" date="2023" name="Nat. Commun.">
        <title>Diploid and tetraploid genomes of Acorus and the evolution of monocots.</title>
        <authorList>
            <person name="Ma L."/>
            <person name="Liu K.W."/>
            <person name="Li Z."/>
            <person name="Hsiao Y.Y."/>
            <person name="Qi Y."/>
            <person name="Fu T."/>
            <person name="Tang G.D."/>
            <person name="Zhang D."/>
            <person name="Sun W.H."/>
            <person name="Liu D.K."/>
            <person name="Li Y."/>
            <person name="Chen G.Z."/>
            <person name="Liu X.D."/>
            <person name="Liao X.Y."/>
            <person name="Jiang Y.T."/>
            <person name="Yu X."/>
            <person name="Hao Y."/>
            <person name="Huang J."/>
            <person name="Zhao X.W."/>
            <person name="Ke S."/>
            <person name="Chen Y.Y."/>
            <person name="Wu W.L."/>
            <person name="Hsu J.L."/>
            <person name="Lin Y.F."/>
            <person name="Huang M.D."/>
            <person name="Li C.Y."/>
            <person name="Huang L."/>
            <person name="Wang Z.W."/>
            <person name="Zhao X."/>
            <person name="Zhong W.Y."/>
            <person name="Peng D.H."/>
            <person name="Ahmad S."/>
            <person name="Lan S."/>
            <person name="Zhang J.S."/>
            <person name="Tsai W.C."/>
            <person name="Van de Peer Y."/>
            <person name="Liu Z.J."/>
        </authorList>
    </citation>
    <scope>NUCLEOTIDE SEQUENCE</scope>
    <source>
        <strain evidence="10">SCP</strain>
    </source>
</reference>
<evidence type="ECO:0000313" key="10">
    <source>
        <dbReference type="EMBL" id="KAK1273811.1"/>
    </source>
</evidence>
<dbReference type="GO" id="GO:0015031">
    <property type="term" value="P:protein transport"/>
    <property type="evidence" value="ECO:0007669"/>
    <property type="project" value="UniProtKB-KW"/>
</dbReference>
<evidence type="ECO:0000313" key="11">
    <source>
        <dbReference type="Proteomes" id="UP001179952"/>
    </source>
</evidence>
<keyword evidence="11" id="KW-1185">Reference proteome</keyword>
<feature type="domain" description="Sec16 Sec23-binding" evidence="8">
    <location>
        <begin position="776"/>
        <end position="1016"/>
    </location>
</feature>
<feature type="compositionally biased region" description="Basic and acidic residues" evidence="7">
    <location>
        <begin position="95"/>
        <end position="105"/>
    </location>
</feature>
<feature type="region of interest" description="Disordered" evidence="7">
    <location>
        <begin position="1099"/>
        <end position="1148"/>
    </location>
</feature>
<feature type="compositionally biased region" description="Polar residues" evidence="7">
    <location>
        <begin position="1304"/>
        <end position="1334"/>
    </location>
</feature>
<keyword evidence="6" id="KW-0472">Membrane</keyword>
<comment type="subcellular location">
    <subcellularLocation>
        <location evidence="1">Endoplasmic reticulum</location>
    </subcellularLocation>
    <subcellularLocation>
        <location evidence="6">Golgi apparatus membrane</location>
    </subcellularLocation>
</comment>
<feature type="region of interest" description="Disordered" evidence="7">
    <location>
        <begin position="416"/>
        <end position="437"/>
    </location>
</feature>
<evidence type="ECO:0000256" key="5">
    <source>
        <dbReference type="ARBA" id="ARBA00022892"/>
    </source>
</evidence>
<evidence type="ECO:0000256" key="7">
    <source>
        <dbReference type="SAM" id="MobiDB-lite"/>
    </source>
</evidence>
<comment type="similarity">
    <text evidence="2 6">Belongs to the SEC16 family.</text>
</comment>
<feature type="region of interest" description="Disordered" evidence="7">
    <location>
        <begin position="1219"/>
        <end position="1254"/>
    </location>
</feature>
<evidence type="ECO:0000256" key="6">
    <source>
        <dbReference type="RuleBase" id="RU364101"/>
    </source>
</evidence>
<feature type="compositionally biased region" description="Polar residues" evidence="7">
    <location>
        <begin position="1052"/>
        <end position="1061"/>
    </location>
</feature>
<keyword evidence="5 6" id="KW-0931">ER-Golgi transport</keyword>
<gene>
    <name evidence="10" type="ORF">QJS04_geneDACA012439</name>
</gene>
<dbReference type="GO" id="GO:0000139">
    <property type="term" value="C:Golgi membrane"/>
    <property type="evidence" value="ECO:0007669"/>
    <property type="project" value="UniProtKB-SubCell"/>
</dbReference>
<evidence type="ECO:0000256" key="3">
    <source>
        <dbReference type="ARBA" id="ARBA00022448"/>
    </source>
</evidence>
<accession>A0AAV9BBP1</accession>
<reference evidence="10" key="2">
    <citation type="submission" date="2023-06" db="EMBL/GenBank/DDBJ databases">
        <authorList>
            <person name="Ma L."/>
            <person name="Liu K.-W."/>
            <person name="Li Z."/>
            <person name="Hsiao Y.-Y."/>
            <person name="Qi Y."/>
            <person name="Fu T."/>
            <person name="Tang G."/>
            <person name="Zhang D."/>
            <person name="Sun W.-H."/>
            <person name="Liu D.-K."/>
            <person name="Li Y."/>
            <person name="Chen G.-Z."/>
            <person name="Liu X.-D."/>
            <person name="Liao X.-Y."/>
            <person name="Jiang Y.-T."/>
            <person name="Yu X."/>
            <person name="Hao Y."/>
            <person name="Huang J."/>
            <person name="Zhao X.-W."/>
            <person name="Ke S."/>
            <person name="Chen Y.-Y."/>
            <person name="Wu W.-L."/>
            <person name="Hsu J.-L."/>
            <person name="Lin Y.-F."/>
            <person name="Huang M.-D."/>
            <person name="Li C.-Y."/>
            <person name="Huang L."/>
            <person name="Wang Z.-W."/>
            <person name="Zhao X."/>
            <person name="Zhong W.-Y."/>
            <person name="Peng D.-H."/>
            <person name="Ahmad S."/>
            <person name="Lan S."/>
            <person name="Zhang J.-S."/>
            <person name="Tsai W.-C."/>
            <person name="Van De Peer Y."/>
            <person name="Liu Z.-J."/>
        </authorList>
    </citation>
    <scope>NUCLEOTIDE SEQUENCE</scope>
    <source>
        <strain evidence="10">SCP</strain>
        <tissue evidence="10">Leaves</tissue>
    </source>
</reference>
<feature type="compositionally biased region" description="Low complexity" evidence="7">
    <location>
        <begin position="106"/>
        <end position="117"/>
    </location>
</feature>
<dbReference type="Pfam" id="PF12931">
    <property type="entry name" value="TPR_Sec16"/>
    <property type="match status" value="1"/>
</dbReference>
<dbReference type="GO" id="GO:0007030">
    <property type="term" value="P:Golgi organization"/>
    <property type="evidence" value="ECO:0007669"/>
    <property type="project" value="TreeGrafter"/>
</dbReference>
<dbReference type="GO" id="GO:0070971">
    <property type="term" value="C:endoplasmic reticulum exit site"/>
    <property type="evidence" value="ECO:0007669"/>
    <property type="project" value="UniProtKB-ARBA"/>
</dbReference>
<organism evidence="10 11">
    <name type="scientific">Acorus gramineus</name>
    <name type="common">Dwarf sweet flag</name>
    <dbReference type="NCBI Taxonomy" id="55184"/>
    <lineage>
        <taxon>Eukaryota</taxon>
        <taxon>Viridiplantae</taxon>
        <taxon>Streptophyta</taxon>
        <taxon>Embryophyta</taxon>
        <taxon>Tracheophyta</taxon>
        <taxon>Spermatophyta</taxon>
        <taxon>Magnoliopsida</taxon>
        <taxon>Liliopsida</taxon>
        <taxon>Acoraceae</taxon>
        <taxon>Acorus</taxon>
    </lineage>
</organism>
<feature type="compositionally biased region" description="Polar residues" evidence="7">
    <location>
        <begin position="1219"/>
        <end position="1240"/>
    </location>
</feature>
<feature type="compositionally biased region" description="Low complexity" evidence="7">
    <location>
        <begin position="1335"/>
        <end position="1346"/>
    </location>
</feature>
<comment type="caution">
    <text evidence="10">The sequence shown here is derived from an EMBL/GenBank/DDBJ whole genome shotgun (WGS) entry which is preliminary data.</text>
</comment>
<feature type="region of interest" description="Disordered" evidence="7">
    <location>
        <begin position="1041"/>
        <end position="1064"/>
    </location>
</feature>
<feature type="region of interest" description="Disordered" evidence="7">
    <location>
        <begin position="1275"/>
        <end position="1348"/>
    </location>
</feature>
<dbReference type="GO" id="GO:0012507">
    <property type="term" value="C:ER to Golgi transport vesicle membrane"/>
    <property type="evidence" value="ECO:0007669"/>
    <property type="project" value="TreeGrafter"/>
</dbReference>
<evidence type="ECO:0000256" key="2">
    <source>
        <dbReference type="ARBA" id="ARBA00005927"/>
    </source>
</evidence>
<keyword evidence="3 6" id="KW-0813">Transport</keyword>
<dbReference type="Proteomes" id="UP001179952">
    <property type="component" value="Unassembled WGS sequence"/>
</dbReference>
<evidence type="ECO:0000256" key="1">
    <source>
        <dbReference type="ARBA" id="ARBA00004240"/>
    </source>
</evidence>
<proteinExistence type="inferred from homology"/>
<dbReference type="CDD" id="cd09233">
    <property type="entry name" value="ACE1-Sec16-like"/>
    <property type="match status" value="1"/>
</dbReference>
<keyword evidence="4 6" id="KW-0256">Endoplasmic reticulum</keyword>
<keyword evidence="6" id="KW-0333">Golgi apparatus</keyword>
<feature type="region of interest" description="Disordered" evidence="7">
    <location>
        <begin position="1367"/>
        <end position="1386"/>
    </location>
</feature>
<dbReference type="Pfam" id="PF12932">
    <property type="entry name" value="Sec16"/>
    <property type="match status" value="1"/>
</dbReference>
<feature type="domain" description="Sec16 central conserved" evidence="9">
    <location>
        <begin position="594"/>
        <end position="714"/>
    </location>
</feature>
<evidence type="ECO:0000259" key="9">
    <source>
        <dbReference type="Pfam" id="PF12932"/>
    </source>
</evidence>
<dbReference type="Gene3D" id="1.25.40.1030">
    <property type="match status" value="1"/>
</dbReference>